<keyword evidence="5" id="KW-0027">Amidation</keyword>
<evidence type="ECO:0000313" key="8">
    <source>
        <dbReference type="Proteomes" id="UP000054047"/>
    </source>
</evidence>
<dbReference type="InterPro" id="IPR002544">
    <property type="entry name" value="FMRFamid-related_peptide-like"/>
</dbReference>
<keyword evidence="8" id="KW-1185">Reference proteome</keyword>
<dbReference type="Pfam" id="PF01581">
    <property type="entry name" value="FARP"/>
    <property type="match status" value="2"/>
</dbReference>
<sequence length="137" mass="15409">MFFPKGYIPDCIPVKASNIAINFINIPERQVFMGSYFGLKGKDSQVPRANFTKDMNMQCFAAFCIACFVLVAGFDERANDVYEPEAAVADSAFFRNFRSSSNGKPTFIRFGKRAQPSFIRFGRAQPSFIRFGRQATA</sequence>
<organism evidence="7 8">
    <name type="scientific">Ancylostoma duodenale</name>
    <dbReference type="NCBI Taxonomy" id="51022"/>
    <lineage>
        <taxon>Eukaryota</taxon>
        <taxon>Metazoa</taxon>
        <taxon>Ecdysozoa</taxon>
        <taxon>Nematoda</taxon>
        <taxon>Chromadorea</taxon>
        <taxon>Rhabditida</taxon>
        <taxon>Rhabditina</taxon>
        <taxon>Rhabditomorpha</taxon>
        <taxon>Strongyloidea</taxon>
        <taxon>Ancylostomatidae</taxon>
        <taxon>Ancylostomatinae</taxon>
        <taxon>Ancylostoma</taxon>
    </lineage>
</organism>
<evidence type="ECO:0000256" key="6">
    <source>
        <dbReference type="ARBA" id="ARBA00023320"/>
    </source>
</evidence>
<dbReference type="AlphaFoldDB" id="A0A0C2GDW6"/>
<evidence type="ECO:0000256" key="3">
    <source>
        <dbReference type="ARBA" id="ARBA00022525"/>
    </source>
</evidence>
<evidence type="ECO:0000313" key="7">
    <source>
        <dbReference type="EMBL" id="KIH55276.1"/>
    </source>
</evidence>
<protein>
    <submittedName>
        <fullName evidence="7">Uncharacterized protein</fullName>
    </submittedName>
</protein>
<accession>A0A0C2GDW6</accession>
<name>A0A0C2GDW6_9BILA</name>
<proteinExistence type="inferred from homology"/>
<comment type="similarity">
    <text evidence="2">Belongs to the FARP (FMRFamide related peptide) family.</text>
</comment>
<evidence type="ECO:0000256" key="1">
    <source>
        <dbReference type="ARBA" id="ARBA00004613"/>
    </source>
</evidence>
<keyword evidence="4" id="KW-0165">Cleavage on pair of basic residues</keyword>
<dbReference type="GO" id="GO:0007218">
    <property type="term" value="P:neuropeptide signaling pathway"/>
    <property type="evidence" value="ECO:0007669"/>
    <property type="project" value="UniProtKB-KW"/>
</dbReference>
<dbReference type="Proteomes" id="UP000054047">
    <property type="component" value="Unassembled WGS sequence"/>
</dbReference>
<keyword evidence="3" id="KW-0964">Secreted</keyword>
<reference evidence="7 8" key="1">
    <citation type="submission" date="2013-12" db="EMBL/GenBank/DDBJ databases">
        <title>Draft genome of the parsitic nematode Ancylostoma duodenale.</title>
        <authorList>
            <person name="Mitreva M."/>
        </authorList>
    </citation>
    <scope>NUCLEOTIDE SEQUENCE [LARGE SCALE GENOMIC DNA]</scope>
    <source>
        <strain evidence="7 8">Zhejiang</strain>
    </source>
</reference>
<comment type="subcellular location">
    <subcellularLocation>
        <location evidence="1">Secreted</location>
    </subcellularLocation>
</comment>
<dbReference type="OrthoDB" id="5813613at2759"/>
<evidence type="ECO:0000256" key="4">
    <source>
        <dbReference type="ARBA" id="ARBA00022685"/>
    </source>
</evidence>
<dbReference type="GO" id="GO:0005576">
    <property type="term" value="C:extracellular region"/>
    <property type="evidence" value="ECO:0007669"/>
    <property type="project" value="UniProtKB-SubCell"/>
</dbReference>
<dbReference type="EMBL" id="KN737636">
    <property type="protein sequence ID" value="KIH55276.1"/>
    <property type="molecule type" value="Genomic_DNA"/>
</dbReference>
<gene>
    <name evidence="7" type="ORF">ANCDUO_14571</name>
</gene>
<keyword evidence="6" id="KW-0527">Neuropeptide</keyword>
<evidence type="ECO:0000256" key="5">
    <source>
        <dbReference type="ARBA" id="ARBA00022815"/>
    </source>
</evidence>
<evidence type="ECO:0000256" key="2">
    <source>
        <dbReference type="ARBA" id="ARBA00006356"/>
    </source>
</evidence>